<dbReference type="UniPathway" id="UPA00075">
    <property type="reaction ID" value="UER00335"/>
</dbReference>
<dbReference type="InterPro" id="IPR042110">
    <property type="entry name" value="Adenylosuccinate_synth_dom2"/>
</dbReference>
<evidence type="ECO:0000313" key="11">
    <source>
        <dbReference type="EMBL" id="MBB5346743.1"/>
    </source>
</evidence>
<sequence length="431" mass="47101">MASVVVVGTQWGDEGKGKIVDLLTRYADFIVRFQGGNNAGHTLVVDGRQFIFHLIPSGILYEDKICMIGNGVIVDPGVLLGEIDSLQQQGLAVSPQRLMISENAHLIMPYHGRLDQAREASMARKIGTTGRGIGPCYMDKVGRIGIKAGDLLDPDLFRDKLQAAIEEKNFMITQRYGGEPVSFEAIYDDYMRFGERLNPFVGNISVELDRARKAGRNILFEGAQGTQLDIDHGTYPFVTSSNTVAGNACNGSGYGPAHIDAVVGIMKAYTTRVGEGPFPTELNDEVGRELQAKGHEFGATTGRPRRCGWLDGIVVNDAVRLNGLTGLAVTKLDVLSGQPVLKIANAYDLEGKTLATMPSNIRQVERVVPRYEEMPGWQKDITGIRQFEDLPGAAKDYIRRIEDFTGTPAVIVSVGPDRSETLLLKNPFEKC</sequence>
<evidence type="ECO:0000256" key="10">
    <source>
        <dbReference type="RuleBase" id="RU000520"/>
    </source>
</evidence>
<dbReference type="PANTHER" id="PTHR11846:SF0">
    <property type="entry name" value="ADENYLOSUCCINATE SYNTHETASE"/>
    <property type="match status" value="1"/>
</dbReference>
<dbReference type="GO" id="GO:0044208">
    <property type="term" value="P:'de novo' AMP biosynthetic process"/>
    <property type="evidence" value="ECO:0007669"/>
    <property type="project" value="UniProtKB-UniRule"/>
</dbReference>
<evidence type="ECO:0000256" key="9">
    <source>
        <dbReference type="PROSITE-ProRule" id="PRU10134"/>
    </source>
</evidence>
<dbReference type="NCBIfam" id="NF002223">
    <property type="entry name" value="PRK01117.1"/>
    <property type="match status" value="1"/>
</dbReference>
<dbReference type="PROSITE" id="PS00513">
    <property type="entry name" value="ADENYLOSUCCIN_SYN_2"/>
    <property type="match status" value="1"/>
</dbReference>
<keyword evidence="3 8" id="KW-0479">Metal-binding</keyword>
<dbReference type="FunFam" id="3.90.170.10:FF:000001">
    <property type="entry name" value="Adenylosuccinate synthetase"/>
    <property type="match status" value="1"/>
</dbReference>
<dbReference type="InterPro" id="IPR033128">
    <property type="entry name" value="Adenylosuccin_syn_Lys_AS"/>
</dbReference>
<evidence type="ECO:0000313" key="12">
    <source>
        <dbReference type="Proteomes" id="UP000539642"/>
    </source>
</evidence>
<dbReference type="RefSeq" id="WP_183347848.1">
    <property type="nucleotide sequence ID" value="NZ_JACHEO010000001.1"/>
</dbReference>
<keyword evidence="6 8" id="KW-0460">Magnesium</keyword>
<dbReference type="GO" id="GO:0005525">
    <property type="term" value="F:GTP binding"/>
    <property type="evidence" value="ECO:0007669"/>
    <property type="project" value="UniProtKB-UniRule"/>
</dbReference>
<comment type="caution">
    <text evidence="11">The sequence shown here is derived from an EMBL/GenBank/DDBJ whole genome shotgun (WGS) entry which is preliminary data.</text>
</comment>
<evidence type="ECO:0000256" key="2">
    <source>
        <dbReference type="ARBA" id="ARBA00022598"/>
    </source>
</evidence>
<keyword evidence="5 8" id="KW-0658">Purine biosynthesis</keyword>
<feature type="binding site" description="in other chain" evidence="8">
    <location>
        <position position="239"/>
    </location>
    <ligand>
        <name>IMP</name>
        <dbReference type="ChEBI" id="CHEBI:58053"/>
        <note>ligand shared between dimeric partners</note>
    </ligand>
</feature>
<proteinExistence type="inferred from homology"/>
<comment type="similarity">
    <text evidence="8 10">Belongs to the adenylosuccinate synthetase family.</text>
</comment>
<keyword evidence="4 8" id="KW-0547">Nucleotide-binding</keyword>
<feature type="binding site" evidence="8">
    <location>
        <begin position="331"/>
        <end position="333"/>
    </location>
    <ligand>
        <name>GTP</name>
        <dbReference type="ChEBI" id="CHEBI:37565"/>
    </ligand>
</feature>
<dbReference type="HAMAP" id="MF_00011">
    <property type="entry name" value="Adenylosucc_synth"/>
    <property type="match status" value="1"/>
</dbReference>
<evidence type="ECO:0000256" key="4">
    <source>
        <dbReference type="ARBA" id="ARBA00022741"/>
    </source>
</evidence>
<dbReference type="InterPro" id="IPR001114">
    <property type="entry name" value="Adenylosuccinate_synthetase"/>
</dbReference>
<feature type="binding site" description="in other chain" evidence="8">
    <location>
        <position position="129"/>
    </location>
    <ligand>
        <name>IMP</name>
        <dbReference type="ChEBI" id="CHEBI:58053"/>
        <note>ligand shared between dimeric partners</note>
    </ligand>
</feature>
<evidence type="ECO:0000256" key="1">
    <source>
        <dbReference type="ARBA" id="ARBA00011738"/>
    </source>
</evidence>
<feature type="binding site" evidence="8">
    <location>
        <position position="143"/>
    </location>
    <ligand>
        <name>IMP</name>
        <dbReference type="ChEBI" id="CHEBI:58053"/>
        <note>ligand shared between dimeric partners</note>
    </ligand>
</feature>
<comment type="catalytic activity">
    <reaction evidence="8 10">
        <text>IMP + L-aspartate + GTP = N(6)-(1,2-dicarboxyethyl)-AMP + GDP + phosphate + 2 H(+)</text>
        <dbReference type="Rhea" id="RHEA:15753"/>
        <dbReference type="ChEBI" id="CHEBI:15378"/>
        <dbReference type="ChEBI" id="CHEBI:29991"/>
        <dbReference type="ChEBI" id="CHEBI:37565"/>
        <dbReference type="ChEBI" id="CHEBI:43474"/>
        <dbReference type="ChEBI" id="CHEBI:57567"/>
        <dbReference type="ChEBI" id="CHEBI:58053"/>
        <dbReference type="ChEBI" id="CHEBI:58189"/>
        <dbReference type="EC" id="6.3.4.4"/>
    </reaction>
</comment>
<dbReference type="Proteomes" id="UP000539642">
    <property type="component" value="Unassembled WGS sequence"/>
</dbReference>
<dbReference type="GO" id="GO:0046040">
    <property type="term" value="P:IMP metabolic process"/>
    <property type="evidence" value="ECO:0007669"/>
    <property type="project" value="TreeGrafter"/>
</dbReference>
<feature type="binding site" evidence="8">
    <location>
        <position position="40"/>
    </location>
    <ligand>
        <name>Mg(2+)</name>
        <dbReference type="ChEBI" id="CHEBI:18420"/>
    </ligand>
</feature>
<feature type="binding site" description="in other chain" evidence="8">
    <location>
        <begin position="38"/>
        <end position="41"/>
    </location>
    <ligand>
        <name>IMP</name>
        <dbReference type="ChEBI" id="CHEBI:58053"/>
        <note>ligand shared between dimeric partners</note>
    </ligand>
</feature>
<feature type="active site" description="Proton donor" evidence="8">
    <location>
        <position position="41"/>
    </location>
</feature>
<dbReference type="NCBIfam" id="TIGR00184">
    <property type="entry name" value="purA"/>
    <property type="match status" value="1"/>
</dbReference>
<dbReference type="Gene3D" id="1.10.300.10">
    <property type="entry name" value="Adenylosuccinate Synthetase, subunit A, domain 2"/>
    <property type="match status" value="1"/>
</dbReference>
<feature type="binding site" description="in other chain" evidence="8">
    <location>
        <begin position="13"/>
        <end position="16"/>
    </location>
    <ligand>
        <name>IMP</name>
        <dbReference type="ChEBI" id="CHEBI:58053"/>
        <note>ligand shared between dimeric partners</note>
    </ligand>
</feature>
<name>A0A840UQ76_9BACT</name>
<keyword evidence="12" id="KW-1185">Reference proteome</keyword>
<evidence type="ECO:0000256" key="8">
    <source>
        <dbReference type="HAMAP-Rule" id="MF_00011"/>
    </source>
</evidence>
<dbReference type="PANTHER" id="PTHR11846">
    <property type="entry name" value="ADENYLOSUCCINATE SYNTHETASE"/>
    <property type="match status" value="1"/>
</dbReference>
<accession>A0A840UQ76</accession>
<feature type="binding site" description="in other chain" evidence="8">
    <location>
        <position position="303"/>
    </location>
    <ligand>
        <name>IMP</name>
        <dbReference type="ChEBI" id="CHEBI:58053"/>
        <note>ligand shared between dimeric partners</note>
    </ligand>
</feature>
<comment type="cofactor">
    <cofactor evidence="8">
        <name>Mg(2+)</name>
        <dbReference type="ChEBI" id="CHEBI:18420"/>
    </cofactor>
    <text evidence="8">Binds 1 Mg(2+) ion per subunit.</text>
</comment>
<dbReference type="CDD" id="cd03108">
    <property type="entry name" value="AdSS"/>
    <property type="match status" value="1"/>
</dbReference>
<dbReference type="Gene3D" id="3.40.440.10">
    <property type="entry name" value="Adenylosuccinate Synthetase, subunit A, domain 1"/>
    <property type="match status" value="1"/>
</dbReference>
<gene>
    <name evidence="8" type="primary">purA</name>
    <name evidence="11" type="ORF">HNQ81_000450</name>
</gene>
<dbReference type="Gene3D" id="3.90.170.10">
    <property type="entry name" value="Adenylosuccinate Synthetase, subunit A, domain 3"/>
    <property type="match status" value="1"/>
</dbReference>
<feature type="binding site" description="in other chain" evidence="8">
    <location>
        <position position="224"/>
    </location>
    <ligand>
        <name>IMP</name>
        <dbReference type="ChEBI" id="CHEBI:58053"/>
        <note>ligand shared between dimeric partners</note>
    </ligand>
</feature>
<feature type="active site" evidence="9">
    <location>
        <position position="140"/>
    </location>
</feature>
<dbReference type="InterPro" id="IPR027417">
    <property type="entry name" value="P-loop_NTPase"/>
</dbReference>
<feature type="binding site" evidence="8">
    <location>
        <begin position="299"/>
        <end position="305"/>
    </location>
    <ligand>
        <name>substrate</name>
    </ligand>
</feature>
<dbReference type="SUPFAM" id="SSF52540">
    <property type="entry name" value="P-loop containing nucleoside triphosphate hydrolases"/>
    <property type="match status" value="1"/>
</dbReference>
<evidence type="ECO:0000256" key="6">
    <source>
        <dbReference type="ARBA" id="ARBA00022842"/>
    </source>
</evidence>
<dbReference type="Pfam" id="PF00709">
    <property type="entry name" value="Adenylsucc_synt"/>
    <property type="match status" value="1"/>
</dbReference>
<dbReference type="FunFam" id="1.10.300.10:FF:000001">
    <property type="entry name" value="Adenylosuccinate synthetase"/>
    <property type="match status" value="1"/>
</dbReference>
<feature type="active site" description="Proton acceptor" evidence="8">
    <location>
        <position position="13"/>
    </location>
</feature>
<comment type="subunit">
    <text evidence="1 8">Homodimer.</text>
</comment>
<feature type="binding site" evidence="8">
    <location>
        <begin position="40"/>
        <end position="42"/>
    </location>
    <ligand>
        <name>GTP</name>
        <dbReference type="ChEBI" id="CHEBI:37565"/>
    </ligand>
</feature>
<feature type="binding site" evidence="8">
    <location>
        <position position="305"/>
    </location>
    <ligand>
        <name>GTP</name>
        <dbReference type="ChEBI" id="CHEBI:37565"/>
    </ligand>
</feature>
<dbReference type="InterPro" id="IPR018220">
    <property type="entry name" value="Adenylosuccin_syn_GTP-bd"/>
</dbReference>
<protein>
    <recommendedName>
        <fullName evidence="8 10">Adenylosuccinate synthetase</fullName>
        <shortName evidence="8">AMPSase</shortName>
        <shortName evidence="8">AdSS</shortName>
        <ecNumber evidence="8 10">6.3.4.4</ecNumber>
    </recommendedName>
    <alternativeName>
        <fullName evidence="8">IMP--aspartate ligase</fullName>
    </alternativeName>
</protein>
<feature type="binding site" evidence="8">
    <location>
        <begin position="413"/>
        <end position="415"/>
    </location>
    <ligand>
        <name>GTP</name>
        <dbReference type="ChEBI" id="CHEBI:37565"/>
    </ligand>
</feature>
<dbReference type="GO" id="GO:0005737">
    <property type="term" value="C:cytoplasm"/>
    <property type="evidence" value="ECO:0007669"/>
    <property type="project" value="UniProtKB-SubCell"/>
</dbReference>
<dbReference type="EMBL" id="JACHEO010000001">
    <property type="protein sequence ID" value="MBB5346743.1"/>
    <property type="molecule type" value="Genomic_DNA"/>
</dbReference>
<comment type="function">
    <text evidence="8">Plays an important role in the de novo pathway of purine nucleotide biosynthesis. Catalyzes the first committed step in the biosynthesis of AMP from IMP.</text>
</comment>
<dbReference type="GO" id="GO:0004019">
    <property type="term" value="F:adenylosuccinate synthase activity"/>
    <property type="evidence" value="ECO:0007669"/>
    <property type="project" value="UniProtKB-UniRule"/>
</dbReference>
<dbReference type="GO" id="GO:0000287">
    <property type="term" value="F:magnesium ion binding"/>
    <property type="evidence" value="ECO:0007669"/>
    <property type="project" value="UniProtKB-UniRule"/>
</dbReference>
<dbReference type="InterPro" id="IPR042111">
    <property type="entry name" value="Adenylosuccinate_synth_dom3"/>
</dbReference>
<keyword evidence="2 8" id="KW-0436">Ligase</keyword>
<dbReference type="AlphaFoldDB" id="A0A840UQ76"/>
<evidence type="ECO:0000256" key="7">
    <source>
        <dbReference type="ARBA" id="ARBA00023134"/>
    </source>
</evidence>
<keyword evidence="7 8" id="KW-0342">GTP-binding</keyword>
<dbReference type="EC" id="6.3.4.4" evidence="8 10"/>
<comment type="pathway">
    <text evidence="8 10">Purine metabolism; AMP biosynthesis via de novo pathway; AMP from IMP: step 1/2.</text>
</comment>
<evidence type="ECO:0000256" key="3">
    <source>
        <dbReference type="ARBA" id="ARBA00022723"/>
    </source>
</evidence>
<evidence type="ECO:0000256" key="5">
    <source>
        <dbReference type="ARBA" id="ARBA00022755"/>
    </source>
</evidence>
<dbReference type="InterPro" id="IPR042109">
    <property type="entry name" value="Adenylosuccinate_synth_dom1"/>
</dbReference>
<organism evidence="11 12">
    <name type="scientific">Desulfoprunum benzoelyticum</name>
    <dbReference type="NCBI Taxonomy" id="1506996"/>
    <lineage>
        <taxon>Bacteria</taxon>
        <taxon>Pseudomonadati</taxon>
        <taxon>Thermodesulfobacteriota</taxon>
        <taxon>Desulfobulbia</taxon>
        <taxon>Desulfobulbales</taxon>
        <taxon>Desulfobulbaceae</taxon>
        <taxon>Desulfoprunum</taxon>
    </lineage>
</organism>
<feature type="binding site" evidence="8">
    <location>
        <position position="13"/>
    </location>
    <ligand>
        <name>Mg(2+)</name>
        <dbReference type="ChEBI" id="CHEBI:18420"/>
    </ligand>
</feature>
<keyword evidence="8" id="KW-0963">Cytoplasm</keyword>
<dbReference type="PROSITE" id="PS01266">
    <property type="entry name" value="ADENYLOSUCCIN_SYN_1"/>
    <property type="match status" value="1"/>
</dbReference>
<feature type="binding site" evidence="8">
    <location>
        <begin position="12"/>
        <end position="18"/>
    </location>
    <ligand>
        <name>GTP</name>
        <dbReference type="ChEBI" id="CHEBI:37565"/>
    </ligand>
</feature>
<dbReference type="SMART" id="SM00788">
    <property type="entry name" value="Adenylsucc_synt"/>
    <property type="match status" value="1"/>
</dbReference>
<comment type="subcellular location">
    <subcellularLocation>
        <location evidence="8">Cytoplasm</location>
    </subcellularLocation>
</comment>
<reference evidence="11 12" key="1">
    <citation type="submission" date="2020-08" db="EMBL/GenBank/DDBJ databases">
        <title>Genomic Encyclopedia of Type Strains, Phase IV (KMG-IV): sequencing the most valuable type-strain genomes for metagenomic binning, comparative biology and taxonomic classification.</title>
        <authorList>
            <person name="Goeker M."/>
        </authorList>
    </citation>
    <scope>NUCLEOTIDE SEQUENCE [LARGE SCALE GENOMIC DNA]</scope>
    <source>
        <strain evidence="11 12">DSM 28570</strain>
    </source>
</reference>